<evidence type="ECO:0000313" key="1">
    <source>
        <dbReference type="EMBL" id="QFZ30003.1"/>
    </source>
</evidence>
<keyword evidence="2" id="KW-1185">Reference proteome</keyword>
<protein>
    <submittedName>
        <fullName evidence="1">Transcriptional regulatory protein</fullName>
    </submittedName>
</protein>
<dbReference type="EMBL" id="CP038490">
    <property type="protein sequence ID" value="QFZ30003.1"/>
    <property type="molecule type" value="Genomic_DNA"/>
</dbReference>
<accession>A0ACD0WR10</accession>
<reference evidence="2" key="1">
    <citation type="journal article" date="2019" name="MBio">
        <title>Comparative genomics for the elucidation of multidrug resistance (MDR) in Candida lusitaniae.</title>
        <authorList>
            <person name="Kannan A."/>
            <person name="Asner S.A."/>
            <person name="Trachsel E."/>
            <person name="Kelly S."/>
            <person name="Parker J."/>
            <person name="Sanglard D."/>
        </authorList>
    </citation>
    <scope>NUCLEOTIDE SEQUENCE [LARGE SCALE GENOMIC DNA]</scope>
    <source>
        <strain evidence="2">P1</strain>
    </source>
</reference>
<evidence type="ECO:0000313" key="2">
    <source>
        <dbReference type="Proteomes" id="UP000326582"/>
    </source>
</evidence>
<gene>
    <name evidence="1" type="ORF">EJF14_70064</name>
</gene>
<proteinExistence type="predicted"/>
<name>A0ACD0WR10_CLALS</name>
<organism evidence="1 2">
    <name type="scientific">Clavispora lusitaniae</name>
    <name type="common">Candida lusitaniae</name>
    <dbReference type="NCBI Taxonomy" id="36911"/>
    <lineage>
        <taxon>Eukaryota</taxon>
        <taxon>Fungi</taxon>
        <taxon>Dikarya</taxon>
        <taxon>Ascomycota</taxon>
        <taxon>Saccharomycotina</taxon>
        <taxon>Pichiomycetes</taxon>
        <taxon>Metschnikowiaceae</taxon>
        <taxon>Clavispora</taxon>
    </lineage>
</organism>
<sequence length="607" mass="66550">MDVPENSAKSLWSMYKNSRNLLPYRARMENLTWRMMFVRRKSAAPDAWRDLLSSPVLGHLGLDPRSPEDLGAPRSDRASRKRPAPTSPFLSAQHAGIDGLLISPGPRSSSTASSGPVHSNLSAALRAPDSYDQSFAFSLDPLAFEGPNDVLGHDHYAESQSHQNQNHQNQNNQHQNHQNPHNQSQNHQNQHQNNHNQSLPQSLPSLPSSHHLQTETFGHSPHLQGPTADRPFEEKTAVASLSNPHALYEPPLARQHSSFVSMADHFSDLGTPFDDVTPPAFSLPIQTRPPLGSRPGSVSGSVPGSVPGSALGSAPRPSFLESRSGSFVDGPAYFDMFSREPWNESADDTARTQKKRAPKKPRAPKKKRDASPAPDPMPAAPTAPAGGPSVQCTNCHTRTTPLWRRNPQGEPLCNACGLFLKLHGTVRPLSLKTDVIKKRQRSSGGAAAKKTSSGTPDGDDFNPTPLPKDKKPPKGKKTTGSPDRASAHRQSAAQAVQAGPAVQTMPPVETAQPPLPHQEHVLQHEQPAHTQATYHQSPLREEQHDVHPDLQSVHAGDLRDLSSDLHPINELDKDLDWGEDHKWTESHDQKWGDQEDHGKWDWLSMTL</sequence>
<dbReference type="Proteomes" id="UP000326582">
    <property type="component" value="Chromosome 7"/>
</dbReference>